<gene>
    <name evidence="2" type="ORF">PVAP13_3NG033090</name>
</gene>
<comment type="caution">
    <text evidence="2">The sequence shown here is derived from an EMBL/GenBank/DDBJ whole genome shotgun (WGS) entry which is preliminary data.</text>
</comment>
<dbReference type="EMBL" id="CM029042">
    <property type="protein sequence ID" value="KAG2615250.1"/>
    <property type="molecule type" value="Genomic_DNA"/>
</dbReference>
<feature type="region of interest" description="Disordered" evidence="1">
    <location>
        <begin position="1"/>
        <end position="100"/>
    </location>
</feature>
<dbReference type="AlphaFoldDB" id="A0A8T0TWS9"/>
<dbReference type="Proteomes" id="UP000823388">
    <property type="component" value="Chromosome 3N"/>
</dbReference>
<evidence type="ECO:0000256" key="1">
    <source>
        <dbReference type="SAM" id="MobiDB-lite"/>
    </source>
</evidence>
<sequence length="179" mass="18710">MVASGTWRLTTGTSSKHNPGKTSSAAQGRAQEDAGTRRSQSPPAATAAPGHAARGPGPGRARRRPAGIPRQPPGTRPHRHSLGAPIPTRRGSCSAPAPRATRRPRGALYICICNCSRSDAATTGAAGEDAEILKILAIWKMRLVLPAAWASNFFYTYQFQQCQMLGSTGTASGDSSTCA</sequence>
<organism evidence="2 3">
    <name type="scientific">Panicum virgatum</name>
    <name type="common">Blackwell switchgrass</name>
    <dbReference type="NCBI Taxonomy" id="38727"/>
    <lineage>
        <taxon>Eukaryota</taxon>
        <taxon>Viridiplantae</taxon>
        <taxon>Streptophyta</taxon>
        <taxon>Embryophyta</taxon>
        <taxon>Tracheophyta</taxon>
        <taxon>Spermatophyta</taxon>
        <taxon>Magnoliopsida</taxon>
        <taxon>Liliopsida</taxon>
        <taxon>Poales</taxon>
        <taxon>Poaceae</taxon>
        <taxon>PACMAD clade</taxon>
        <taxon>Panicoideae</taxon>
        <taxon>Panicodae</taxon>
        <taxon>Paniceae</taxon>
        <taxon>Panicinae</taxon>
        <taxon>Panicum</taxon>
        <taxon>Panicum sect. Hiantes</taxon>
    </lineage>
</organism>
<accession>A0A8T0TWS9</accession>
<evidence type="ECO:0000313" key="2">
    <source>
        <dbReference type="EMBL" id="KAG2615250.1"/>
    </source>
</evidence>
<feature type="compositionally biased region" description="Low complexity" evidence="1">
    <location>
        <begin position="42"/>
        <end position="55"/>
    </location>
</feature>
<reference evidence="2" key="1">
    <citation type="submission" date="2020-05" db="EMBL/GenBank/DDBJ databases">
        <title>WGS assembly of Panicum virgatum.</title>
        <authorList>
            <person name="Lovell J.T."/>
            <person name="Jenkins J."/>
            <person name="Shu S."/>
            <person name="Juenger T.E."/>
            <person name="Schmutz J."/>
        </authorList>
    </citation>
    <scope>NUCLEOTIDE SEQUENCE</scope>
    <source>
        <strain evidence="2">AP13</strain>
    </source>
</reference>
<feature type="compositionally biased region" description="Polar residues" evidence="1">
    <location>
        <begin position="7"/>
        <end position="26"/>
    </location>
</feature>
<name>A0A8T0TWS9_PANVG</name>
<protein>
    <submittedName>
        <fullName evidence="2">Uncharacterized protein</fullName>
    </submittedName>
</protein>
<evidence type="ECO:0000313" key="3">
    <source>
        <dbReference type="Proteomes" id="UP000823388"/>
    </source>
</evidence>
<proteinExistence type="predicted"/>
<keyword evidence="3" id="KW-1185">Reference proteome</keyword>